<dbReference type="EnsemblPlants" id="Pp3c4_3990V3.1">
    <property type="protein sequence ID" value="PAC:32920909.CDS.1"/>
    <property type="gene ID" value="Pp3c4_3990"/>
</dbReference>
<organism evidence="2">
    <name type="scientific">Physcomitrium patens</name>
    <name type="common">Spreading-leaved earth moss</name>
    <name type="synonym">Physcomitrella patens</name>
    <dbReference type="NCBI Taxonomy" id="3218"/>
    <lineage>
        <taxon>Eukaryota</taxon>
        <taxon>Viridiplantae</taxon>
        <taxon>Streptophyta</taxon>
        <taxon>Embryophyta</taxon>
        <taxon>Bryophyta</taxon>
        <taxon>Bryophytina</taxon>
        <taxon>Bryopsida</taxon>
        <taxon>Funariidae</taxon>
        <taxon>Funariales</taxon>
        <taxon>Funariaceae</taxon>
        <taxon>Physcomitrium</taxon>
    </lineage>
</organism>
<evidence type="ECO:0000256" key="1">
    <source>
        <dbReference type="SAM" id="MobiDB-lite"/>
    </source>
</evidence>
<reference evidence="3" key="3">
    <citation type="submission" date="2020-12" db="UniProtKB">
        <authorList>
            <consortium name="EnsemblPlants"/>
        </authorList>
    </citation>
    <scope>IDENTIFICATION</scope>
</reference>
<evidence type="ECO:0000313" key="3">
    <source>
        <dbReference type="EnsemblPlants" id="PAC:32920909.CDS.1"/>
    </source>
</evidence>
<feature type="region of interest" description="Disordered" evidence="1">
    <location>
        <begin position="1"/>
        <end position="118"/>
    </location>
</feature>
<dbReference type="Gramene" id="Pp3c4_3990V3.1">
    <property type="protein sequence ID" value="PAC:32920909.CDS.1"/>
    <property type="gene ID" value="Pp3c4_3990"/>
</dbReference>
<dbReference type="AlphaFoldDB" id="A0A2K1KM42"/>
<keyword evidence="4" id="KW-1185">Reference proteome</keyword>
<sequence length="118" mass="12771">MLQLHQGSSRVKVPSQKSTQKLTQVARPQRHLSSFRKKSPIPAACCRRTDSKTDADTAVLGAAEDTMTQVDSTVRRSARPERPASSFSKKSPIPKNRGCSSESSSKRKSSAEAGPVAF</sequence>
<reference evidence="2 4" key="2">
    <citation type="journal article" date="2018" name="Plant J.">
        <title>The Physcomitrella patens chromosome-scale assembly reveals moss genome structure and evolution.</title>
        <authorList>
            <person name="Lang D."/>
            <person name="Ullrich K.K."/>
            <person name="Murat F."/>
            <person name="Fuchs J."/>
            <person name="Jenkins J."/>
            <person name="Haas F.B."/>
            <person name="Piednoel M."/>
            <person name="Gundlach H."/>
            <person name="Van Bel M."/>
            <person name="Meyberg R."/>
            <person name="Vives C."/>
            <person name="Morata J."/>
            <person name="Symeonidi A."/>
            <person name="Hiss M."/>
            <person name="Muchero W."/>
            <person name="Kamisugi Y."/>
            <person name="Saleh O."/>
            <person name="Blanc G."/>
            <person name="Decker E.L."/>
            <person name="van Gessel N."/>
            <person name="Grimwood J."/>
            <person name="Hayes R.D."/>
            <person name="Graham S.W."/>
            <person name="Gunter L.E."/>
            <person name="McDaniel S.F."/>
            <person name="Hoernstein S.N.W."/>
            <person name="Larsson A."/>
            <person name="Li F.W."/>
            <person name="Perroud P.F."/>
            <person name="Phillips J."/>
            <person name="Ranjan P."/>
            <person name="Rokshar D.S."/>
            <person name="Rothfels C.J."/>
            <person name="Schneider L."/>
            <person name="Shu S."/>
            <person name="Stevenson D.W."/>
            <person name="Thummler F."/>
            <person name="Tillich M."/>
            <person name="Villarreal Aguilar J.C."/>
            <person name="Widiez T."/>
            <person name="Wong G.K."/>
            <person name="Wymore A."/>
            <person name="Zhang Y."/>
            <person name="Zimmer A.D."/>
            <person name="Quatrano R.S."/>
            <person name="Mayer K.F.X."/>
            <person name="Goodstein D."/>
            <person name="Casacuberta J.M."/>
            <person name="Vandepoele K."/>
            <person name="Reski R."/>
            <person name="Cuming A.C."/>
            <person name="Tuskan G.A."/>
            <person name="Maumus F."/>
            <person name="Salse J."/>
            <person name="Schmutz J."/>
            <person name="Rensing S.A."/>
        </authorList>
    </citation>
    <scope>NUCLEOTIDE SEQUENCE [LARGE SCALE GENOMIC DNA]</scope>
    <source>
        <strain evidence="3 4">cv. Gransden 2004</strain>
    </source>
</reference>
<dbReference type="InParanoid" id="A0A2K1KM42"/>
<evidence type="ECO:0000313" key="4">
    <source>
        <dbReference type="Proteomes" id="UP000006727"/>
    </source>
</evidence>
<name>A0A2K1KM42_PHYPA</name>
<proteinExistence type="predicted"/>
<evidence type="ECO:0000313" key="2">
    <source>
        <dbReference type="EMBL" id="PNR54850.1"/>
    </source>
</evidence>
<protein>
    <submittedName>
        <fullName evidence="2 3">Uncharacterized protein</fullName>
    </submittedName>
</protein>
<reference evidence="2 4" key="1">
    <citation type="journal article" date="2008" name="Science">
        <title>The Physcomitrella genome reveals evolutionary insights into the conquest of land by plants.</title>
        <authorList>
            <person name="Rensing S."/>
            <person name="Lang D."/>
            <person name="Zimmer A."/>
            <person name="Terry A."/>
            <person name="Salamov A."/>
            <person name="Shapiro H."/>
            <person name="Nishiyama T."/>
            <person name="Perroud P.-F."/>
            <person name="Lindquist E."/>
            <person name="Kamisugi Y."/>
            <person name="Tanahashi T."/>
            <person name="Sakakibara K."/>
            <person name="Fujita T."/>
            <person name="Oishi K."/>
            <person name="Shin-I T."/>
            <person name="Kuroki Y."/>
            <person name="Toyoda A."/>
            <person name="Suzuki Y."/>
            <person name="Hashimoto A."/>
            <person name="Yamaguchi K."/>
            <person name="Sugano A."/>
            <person name="Kohara Y."/>
            <person name="Fujiyama A."/>
            <person name="Anterola A."/>
            <person name="Aoki S."/>
            <person name="Ashton N."/>
            <person name="Barbazuk W.B."/>
            <person name="Barker E."/>
            <person name="Bennetzen J."/>
            <person name="Bezanilla M."/>
            <person name="Blankenship R."/>
            <person name="Cho S.H."/>
            <person name="Dutcher S."/>
            <person name="Estelle M."/>
            <person name="Fawcett J.A."/>
            <person name="Gundlach H."/>
            <person name="Hanada K."/>
            <person name="Heyl A."/>
            <person name="Hicks K.A."/>
            <person name="Hugh J."/>
            <person name="Lohr M."/>
            <person name="Mayer K."/>
            <person name="Melkozernov A."/>
            <person name="Murata T."/>
            <person name="Nelson D."/>
            <person name="Pils B."/>
            <person name="Prigge M."/>
            <person name="Reiss B."/>
            <person name="Renner T."/>
            <person name="Rombauts S."/>
            <person name="Rushton P."/>
            <person name="Sanderfoot A."/>
            <person name="Schween G."/>
            <person name="Shiu S.-H."/>
            <person name="Stueber K."/>
            <person name="Theodoulou F.L."/>
            <person name="Tu H."/>
            <person name="Van de Peer Y."/>
            <person name="Verrier P.J."/>
            <person name="Waters E."/>
            <person name="Wood A."/>
            <person name="Yang L."/>
            <person name="Cove D."/>
            <person name="Cuming A."/>
            <person name="Hasebe M."/>
            <person name="Lucas S."/>
            <person name="Mishler D.B."/>
            <person name="Reski R."/>
            <person name="Grigoriev I."/>
            <person name="Quatrano R.S."/>
            <person name="Boore J.L."/>
        </authorList>
    </citation>
    <scope>NUCLEOTIDE SEQUENCE [LARGE SCALE GENOMIC DNA]</scope>
    <source>
        <strain evidence="3 4">cv. Gransden 2004</strain>
    </source>
</reference>
<feature type="compositionally biased region" description="Basic residues" evidence="1">
    <location>
        <begin position="28"/>
        <end position="39"/>
    </location>
</feature>
<accession>A0A2K1KM42</accession>
<dbReference type="Proteomes" id="UP000006727">
    <property type="component" value="Chromosome 4"/>
</dbReference>
<dbReference type="EMBL" id="ABEU02000004">
    <property type="protein sequence ID" value="PNR54850.1"/>
    <property type="molecule type" value="Genomic_DNA"/>
</dbReference>
<feature type="compositionally biased region" description="Polar residues" evidence="1">
    <location>
        <begin position="1"/>
        <end position="23"/>
    </location>
</feature>
<gene>
    <name evidence="2" type="ORF">PHYPA_005743</name>
</gene>